<dbReference type="PANTHER" id="PTHR46558">
    <property type="entry name" value="TRACRIPTIONAL REGULATORY PROTEIN-RELATED-RELATED"/>
    <property type="match status" value="1"/>
</dbReference>
<dbReference type="SMART" id="SM00530">
    <property type="entry name" value="HTH_XRE"/>
    <property type="match status" value="1"/>
</dbReference>
<name>A0A650EP26_9FIRM</name>
<dbReference type="Pfam" id="PF01381">
    <property type="entry name" value="HTH_3"/>
    <property type="match status" value="1"/>
</dbReference>
<dbReference type="PROSITE" id="PS50943">
    <property type="entry name" value="HTH_CROC1"/>
    <property type="match status" value="1"/>
</dbReference>
<dbReference type="AlphaFoldDB" id="A0A650EP26"/>
<dbReference type="SUPFAM" id="SSF47413">
    <property type="entry name" value="lambda repressor-like DNA-binding domains"/>
    <property type="match status" value="1"/>
</dbReference>
<keyword evidence="1" id="KW-0238">DNA-binding</keyword>
<dbReference type="PANTHER" id="PTHR46558:SF4">
    <property type="entry name" value="DNA-BIDING PHAGE PROTEIN"/>
    <property type="match status" value="1"/>
</dbReference>
<dbReference type="InterPro" id="IPR010982">
    <property type="entry name" value="Lambda_DNA-bd_dom_sf"/>
</dbReference>
<evidence type="ECO:0000256" key="1">
    <source>
        <dbReference type="ARBA" id="ARBA00023125"/>
    </source>
</evidence>
<proteinExistence type="predicted"/>
<dbReference type="Gene3D" id="1.10.260.40">
    <property type="entry name" value="lambda repressor-like DNA-binding domains"/>
    <property type="match status" value="1"/>
</dbReference>
<gene>
    <name evidence="3" type="ORF">Firmicute1046_1570</name>
</gene>
<evidence type="ECO:0000313" key="3">
    <source>
        <dbReference type="EMBL" id="QGT51081.1"/>
    </source>
</evidence>
<dbReference type="CDD" id="cd00093">
    <property type="entry name" value="HTH_XRE"/>
    <property type="match status" value="1"/>
</dbReference>
<reference evidence="3" key="1">
    <citation type="journal article" date="2020" name="J. ISSAAS">
        <title>Lactobacilli and other gastrointestinal microbiota of Peromyscus leucopus, reservoir host for agents of Lyme disease and other zoonoses in North America.</title>
        <authorList>
            <person name="Milovic A."/>
            <person name="Bassam K."/>
            <person name="Shao H."/>
            <person name="Chatzistamou I."/>
            <person name="Tufts D.M."/>
            <person name="Diuk-Wasser M."/>
            <person name="Barbour A.G."/>
        </authorList>
    </citation>
    <scope>NUCLEOTIDE SEQUENCE</scope>
    <source>
        <strain evidence="3">LL40</strain>
    </source>
</reference>
<organism evidence="3">
    <name type="scientific">uncultured Bacillota bacterium</name>
    <dbReference type="NCBI Taxonomy" id="344338"/>
    <lineage>
        <taxon>Bacteria</taxon>
        <taxon>Bacillati</taxon>
        <taxon>Bacillota</taxon>
        <taxon>environmental samples</taxon>
    </lineage>
</organism>
<sequence>MYDTKELSKIAQRIRKLRKDRYSKYQKQETEKDKKYACCKSQETLAEALNVERRTIMSWETGKSQPSLDYLIALCNLLDCNIMYFLGGYDDTVLDTVAAAAHFSGISSKIICYGLEHRDFLDCLNYFMDPENCSSLFNNVTLSYWKAFMISQELSEIEKPFKDKVFNIFSEFCAVMPYDKIEIEEYTEFLMEKLPENSFSVSAKCSDNKIGLKDSLSFIKYREYVPNSRFKYREFINYLANYTFKPFFDIAKLELQKDKLAKGFIALFEQYLSDIE</sequence>
<evidence type="ECO:0000259" key="2">
    <source>
        <dbReference type="PROSITE" id="PS50943"/>
    </source>
</evidence>
<feature type="domain" description="HTH cro/C1-type" evidence="2">
    <location>
        <begin position="41"/>
        <end position="85"/>
    </location>
</feature>
<dbReference type="EMBL" id="MN577573">
    <property type="protein sequence ID" value="QGT51081.1"/>
    <property type="molecule type" value="Genomic_DNA"/>
</dbReference>
<dbReference type="GO" id="GO:0003677">
    <property type="term" value="F:DNA binding"/>
    <property type="evidence" value="ECO:0007669"/>
    <property type="project" value="UniProtKB-KW"/>
</dbReference>
<accession>A0A650EP26</accession>
<dbReference type="InterPro" id="IPR001387">
    <property type="entry name" value="Cro/C1-type_HTH"/>
</dbReference>
<protein>
    <recommendedName>
        <fullName evidence="2">HTH cro/C1-type domain-containing protein</fullName>
    </recommendedName>
</protein>